<comment type="subcellular location">
    <subcellularLocation>
        <location evidence="1">Cell membrane</location>
        <topology evidence="1">Multi-pass membrane protein</topology>
    </subcellularLocation>
</comment>
<evidence type="ECO:0000256" key="4">
    <source>
        <dbReference type="ARBA" id="ARBA00022989"/>
    </source>
</evidence>
<feature type="transmembrane region" description="Helical" evidence="6">
    <location>
        <begin position="145"/>
        <end position="170"/>
    </location>
</feature>
<keyword evidence="8" id="KW-1185">Reference proteome</keyword>
<dbReference type="PANTHER" id="PTHR30250">
    <property type="entry name" value="PST FAMILY PREDICTED COLANIC ACID TRANSPORTER"/>
    <property type="match status" value="1"/>
</dbReference>
<evidence type="ECO:0000256" key="3">
    <source>
        <dbReference type="ARBA" id="ARBA00022692"/>
    </source>
</evidence>
<evidence type="ECO:0000313" key="7">
    <source>
        <dbReference type="EMBL" id="MBO0948866.1"/>
    </source>
</evidence>
<keyword evidence="4 6" id="KW-1133">Transmembrane helix</keyword>
<sequence length="459" mass="50953">MNPRRSLTVWLTDRVTSVRTAHPRSRQAFKNSVASVLVKGGNIVLSFILVRITLGLLHDEKYGIWTAISSLVTFASFFDIGLGNGLRNRLTEAVAQEDHDIGRTYISTAYVLFAVIQLGLLAVACVAIYLVDWKYILNVRLTNSYVSLLVLITLVGFCLKILLDTVSYVLLALQKTALSNTIYLFINLGLVGGIWGLGLGHYNNLLSVSIMSAIVPVVVLIGFSIYYYRAQLRDYAPSLKAVNFSVRSKLMSLGLKFFIIQLAGVIIFYTDNVLISKLFGPKSVTEYSVVFRYYNAINSFFFVIISPFWSAFTEAYAKNELAWVKASYSRLKRSWLVILVVIGIMLLASTKVYQIWLGPTFKTSWSLNMLMAIFVLVSCWNNITVTVINGFGKVKMQLFTALAGALINIPLCVYLGRTLNFGNKGVVIASIISLLLGTVLGTIQADKLVSRKATGLWSE</sequence>
<evidence type="ECO:0000256" key="6">
    <source>
        <dbReference type="SAM" id="Phobius"/>
    </source>
</evidence>
<dbReference type="Pfam" id="PF01943">
    <property type="entry name" value="Polysacc_synt"/>
    <property type="match status" value="1"/>
</dbReference>
<feature type="transmembrane region" description="Helical" evidence="6">
    <location>
        <begin position="109"/>
        <end position="130"/>
    </location>
</feature>
<dbReference type="EMBL" id="JAFMYW010000002">
    <property type="protein sequence ID" value="MBO0948866.1"/>
    <property type="molecule type" value="Genomic_DNA"/>
</dbReference>
<feature type="transmembrane region" description="Helical" evidence="6">
    <location>
        <begin position="398"/>
        <end position="419"/>
    </location>
</feature>
<feature type="transmembrane region" description="Helical" evidence="6">
    <location>
        <begin position="250"/>
        <end position="270"/>
    </location>
</feature>
<accession>A0ABS3JFS9</accession>
<feature type="transmembrane region" description="Helical" evidence="6">
    <location>
        <begin position="369"/>
        <end position="391"/>
    </location>
</feature>
<protein>
    <submittedName>
        <fullName evidence="7">Oligosaccharide flippase family protein</fullName>
    </submittedName>
</protein>
<comment type="caution">
    <text evidence="7">The sequence shown here is derived from an EMBL/GenBank/DDBJ whole genome shotgun (WGS) entry which is preliminary data.</text>
</comment>
<evidence type="ECO:0000256" key="1">
    <source>
        <dbReference type="ARBA" id="ARBA00004651"/>
    </source>
</evidence>
<proteinExistence type="predicted"/>
<dbReference type="RefSeq" id="WP_207328810.1">
    <property type="nucleotide sequence ID" value="NZ_JAFMYW010000002.1"/>
</dbReference>
<feature type="transmembrane region" description="Helical" evidence="6">
    <location>
        <begin position="425"/>
        <end position="443"/>
    </location>
</feature>
<keyword evidence="3 6" id="KW-0812">Transmembrane</keyword>
<evidence type="ECO:0000256" key="2">
    <source>
        <dbReference type="ARBA" id="ARBA00022475"/>
    </source>
</evidence>
<gene>
    <name evidence="7" type="ORF">J2I46_09755</name>
</gene>
<evidence type="ECO:0000256" key="5">
    <source>
        <dbReference type="ARBA" id="ARBA00023136"/>
    </source>
</evidence>
<dbReference type="InterPro" id="IPR050833">
    <property type="entry name" value="Poly_Biosynth_Transport"/>
</dbReference>
<keyword evidence="5 6" id="KW-0472">Membrane</keyword>
<feature type="transmembrane region" description="Helical" evidence="6">
    <location>
        <begin position="182"/>
        <end position="202"/>
    </location>
</feature>
<reference evidence="7 8" key="1">
    <citation type="submission" date="2021-03" db="EMBL/GenBank/DDBJ databases">
        <title>Fibrella sp. HMF5405 genome sequencing and assembly.</title>
        <authorList>
            <person name="Kang H."/>
            <person name="Kim H."/>
            <person name="Bae S."/>
            <person name="Joh K."/>
        </authorList>
    </citation>
    <scope>NUCLEOTIDE SEQUENCE [LARGE SCALE GENOMIC DNA]</scope>
    <source>
        <strain evidence="7 8">HMF5405</strain>
    </source>
</reference>
<evidence type="ECO:0000313" key="8">
    <source>
        <dbReference type="Proteomes" id="UP000664628"/>
    </source>
</evidence>
<dbReference type="PANTHER" id="PTHR30250:SF11">
    <property type="entry name" value="O-ANTIGEN TRANSPORTER-RELATED"/>
    <property type="match status" value="1"/>
</dbReference>
<dbReference type="InterPro" id="IPR002797">
    <property type="entry name" value="Polysacc_synth"/>
</dbReference>
<dbReference type="Proteomes" id="UP000664628">
    <property type="component" value="Unassembled WGS sequence"/>
</dbReference>
<organism evidence="7 8">
    <name type="scientific">Fibrella forsythiae</name>
    <dbReference type="NCBI Taxonomy" id="2817061"/>
    <lineage>
        <taxon>Bacteria</taxon>
        <taxon>Pseudomonadati</taxon>
        <taxon>Bacteroidota</taxon>
        <taxon>Cytophagia</taxon>
        <taxon>Cytophagales</taxon>
        <taxon>Spirosomataceae</taxon>
        <taxon>Fibrella</taxon>
    </lineage>
</organism>
<feature type="transmembrane region" description="Helical" evidence="6">
    <location>
        <begin position="62"/>
        <end position="82"/>
    </location>
</feature>
<feature type="transmembrane region" description="Helical" evidence="6">
    <location>
        <begin position="36"/>
        <end position="56"/>
    </location>
</feature>
<name>A0ABS3JFS9_9BACT</name>
<feature type="transmembrane region" description="Helical" evidence="6">
    <location>
        <begin position="334"/>
        <end position="357"/>
    </location>
</feature>
<keyword evidence="2" id="KW-1003">Cell membrane</keyword>
<feature type="transmembrane region" description="Helical" evidence="6">
    <location>
        <begin position="290"/>
        <end position="313"/>
    </location>
</feature>
<feature type="transmembrane region" description="Helical" evidence="6">
    <location>
        <begin position="208"/>
        <end position="229"/>
    </location>
</feature>